<evidence type="ECO:0000256" key="1">
    <source>
        <dbReference type="ARBA" id="ARBA00004651"/>
    </source>
</evidence>
<keyword evidence="6 8" id="KW-1133">Transmembrane helix</keyword>
<keyword evidence="3" id="KW-0813">Transport</keyword>
<dbReference type="InterPro" id="IPR004638">
    <property type="entry name" value="EmrB-like"/>
</dbReference>
<dbReference type="PANTHER" id="PTHR42718">
    <property type="entry name" value="MAJOR FACILITATOR SUPERFAMILY MULTIDRUG TRANSPORTER MFSC"/>
    <property type="match status" value="1"/>
</dbReference>
<keyword evidence="4" id="KW-1003">Cell membrane</keyword>
<dbReference type="PANTHER" id="PTHR42718:SF9">
    <property type="entry name" value="MAJOR FACILITATOR SUPERFAMILY MULTIDRUG TRANSPORTER MFSC"/>
    <property type="match status" value="1"/>
</dbReference>
<dbReference type="Gene3D" id="1.20.1720.10">
    <property type="entry name" value="Multidrug resistance protein D"/>
    <property type="match status" value="1"/>
</dbReference>
<dbReference type="Pfam" id="PF07690">
    <property type="entry name" value="MFS_1"/>
    <property type="match status" value="1"/>
</dbReference>
<evidence type="ECO:0000256" key="2">
    <source>
        <dbReference type="ARBA" id="ARBA00008537"/>
    </source>
</evidence>
<feature type="transmembrane region" description="Helical" evidence="8">
    <location>
        <begin position="245"/>
        <end position="263"/>
    </location>
</feature>
<organism evidence="10 11">
    <name type="scientific">Gloeobacter kilaueensis (strain ATCC BAA-2537 / CCAP 1431/1 / ULC 316 / JS1)</name>
    <dbReference type="NCBI Taxonomy" id="1183438"/>
    <lineage>
        <taxon>Bacteria</taxon>
        <taxon>Bacillati</taxon>
        <taxon>Cyanobacteriota</taxon>
        <taxon>Cyanophyceae</taxon>
        <taxon>Gloeobacterales</taxon>
        <taxon>Gloeobacteraceae</taxon>
        <taxon>Gloeobacter</taxon>
    </lineage>
</organism>
<feature type="transmembrane region" description="Helical" evidence="8">
    <location>
        <begin position="284"/>
        <end position="303"/>
    </location>
</feature>
<proteinExistence type="inferred from homology"/>
<dbReference type="KEGG" id="glj:GKIL_4469"/>
<dbReference type="CDD" id="cd17503">
    <property type="entry name" value="MFS_LmrB_MDR_like"/>
    <property type="match status" value="1"/>
</dbReference>
<evidence type="ECO:0000259" key="9">
    <source>
        <dbReference type="PROSITE" id="PS50850"/>
    </source>
</evidence>
<protein>
    <submittedName>
        <fullName evidence="10">EmrB/QacA family drug resistance transporter</fullName>
    </submittedName>
</protein>
<evidence type="ECO:0000256" key="6">
    <source>
        <dbReference type="ARBA" id="ARBA00022989"/>
    </source>
</evidence>
<comment type="similarity">
    <text evidence="2">Belongs to the major facilitator superfamily. EmrB family.</text>
</comment>
<evidence type="ECO:0000256" key="7">
    <source>
        <dbReference type="ARBA" id="ARBA00023136"/>
    </source>
</evidence>
<feature type="transmembrane region" description="Helical" evidence="8">
    <location>
        <begin position="151"/>
        <end position="168"/>
    </location>
</feature>
<gene>
    <name evidence="10" type="primary">emrB</name>
    <name evidence="10" type="ORF">GKIL_4469</name>
</gene>
<evidence type="ECO:0000313" key="10">
    <source>
        <dbReference type="EMBL" id="AGY60715.1"/>
    </source>
</evidence>
<dbReference type="InterPro" id="IPR020846">
    <property type="entry name" value="MFS_dom"/>
</dbReference>
<dbReference type="Proteomes" id="UP000017396">
    <property type="component" value="Chromosome"/>
</dbReference>
<evidence type="ECO:0000256" key="4">
    <source>
        <dbReference type="ARBA" id="ARBA00022475"/>
    </source>
</evidence>
<evidence type="ECO:0000256" key="5">
    <source>
        <dbReference type="ARBA" id="ARBA00022692"/>
    </source>
</evidence>
<reference evidence="10 11" key="1">
    <citation type="journal article" date="2013" name="PLoS ONE">
        <title>Cultivation and Complete Genome Sequencing of Gloeobacter kilaueensis sp. nov., from a Lava Cave in Kilauea Caldera, Hawai'i.</title>
        <authorList>
            <person name="Saw J.H."/>
            <person name="Schatz M."/>
            <person name="Brown M.V."/>
            <person name="Kunkel D.D."/>
            <person name="Foster J.S."/>
            <person name="Shick H."/>
            <person name="Christensen S."/>
            <person name="Hou S."/>
            <person name="Wan X."/>
            <person name="Donachie S.P."/>
        </authorList>
    </citation>
    <scope>NUCLEOTIDE SEQUENCE [LARGE SCALE GENOMIC DNA]</scope>
    <source>
        <strain evidence="11">JS</strain>
    </source>
</reference>
<dbReference type="PROSITE" id="PS50850">
    <property type="entry name" value="MFS"/>
    <property type="match status" value="1"/>
</dbReference>
<evidence type="ECO:0000256" key="3">
    <source>
        <dbReference type="ARBA" id="ARBA00022448"/>
    </source>
</evidence>
<dbReference type="RefSeq" id="WP_023176107.1">
    <property type="nucleotide sequence ID" value="NC_022600.1"/>
</dbReference>
<dbReference type="GO" id="GO:0022857">
    <property type="term" value="F:transmembrane transporter activity"/>
    <property type="evidence" value="ECO:0007669"/>
    <property type="project" value="InterPro"/>
</dbReference>
<feature type="transmembrane region" description="Helical" evidence="8">
    <location>
        <begin position="180"/>
        <end position="200"/>
    </location>
</feature>
<keyword evidence="7 8" id="KW-0472">Membrane</keyword>
<feature type="transmembrane region" description="Helical" evidence="8">
    <location>
        <begin position="315"/>
        <end position="336"/>
    </location>
</feature>
<feature type="transmembrane region" description="Helical" evidence="8">
    <location>
        <begin position="348"/>
        <end position="366"/>
    </location>
</feature>
<dbReference type="PATRIC" id="fig|1183438.3.peg.4397"/>
<dbReference type="Gene3D" id="1.20.1250.20">
    <property type="entry name" value="MFS general substrate transporter like domains"/>
    <property type="match status" value="1"/>
</dbReference>
<dbReference type="GO" id="GO:0005886">
    <property type="term" value="C:plasma membrane"/>
    <property type="evidence" value="ECO:0007669"/>
    <property type="project" value="UniProtKB-SubCell"/>
</dbReference>
<dbReference type="STRING" id="1183438.GKIL_4469"/>
<dbReference type="InterPro" id="IPR011701">
    <property type="entry name" value="MFS"/>
</dbReference>
<dbReference type="HOGENOM" id="CLU_000960_28_0_3"/>
<dbReference type="NCBIfam" id="TIGR00711">
    <property type="entry name" value="efflux_EmrB"/>
    <property type="match status" value="1"/>
</dbReference>
<dbReference type="AlphaFoldDB" id="U5QSK6"/>
<keyword evidence="5 8" id="KW-0812">Transmembrane</keyword>
<feature type="domain" description="Major facilitator superfamily (MFS) profile" evidence="9">
    <location>
        <begin position="26"/>
        <end position="524"/>
    </location>
</feature>
<evidence type="ECO:0000313" key="11">
    <source>
        <dbReference type="Proteomes" id="UP000017396"/>
    </source>
</evidence>
<keyword evidence="11" id="KW-1185">Reference proteome</keyword>
<name>U5QSK6_GLOK1</name>
<dbReference type="FunFam" id="1.20.1720.10:FF:000016">
    <property type="entry name" value="EmrB/QacA family drug resistance transporter"/>
    <property type="match status" value="1"/>
</dbReference>
<feature type="transmembrane region" description="Helical" evidence="8">
    <location>
        <begin position="21"/>
        <end position="43"/>
    </location>
</feature>
<dbReference type="EMBL" id="CP003587">
    <property type="protein sequence ID" value="AGY60715.1"/>
    <property type="molecule type" value="Genomic_DNA"/>
</dbReference>
<feature type="transmembrane region" description="Helical" evidence="8">
    <location>
        <begin position="117"/>
        <end position="139"/>
    </location>
</feature>
<sequence length="531" mass="57668">MTASSIATKPTPTGQSDQVSLRTWINVAGVLLGAFMAVLDIQITNSSLKDIQGALSASLDEGSWISTAYLVAEIVVIPLTGWLGIVFSKRNYLLVNAALFVVFSVCCAFAWDLNSMIVFRALQGFTGGVLIPMAFTVILTKLPRAKQPVGLALFGITATFAPTIGPTLGGWLTENYGWEYIFYLNVIPGALLIASVWFTMDKEPMQLGLIKQGDWFGILTMAVGLASLEVVLEEGNRKDWFGNDLILRLAIVAAIALTLFFWIEFTSKKPFINLRLLGLRNFGLGAVVNVGLGLGLYGSVYILPLYLAQIQGYNAMQIGVVIMWAGLPQLVIIPLLPKLMQRIDPRWLLGFGCFMFGVSCVMNAYMTSQTGYDQLIWSQLVRAIGQPFIITPLSTIATSEIPPGPEAGSASGLFNMMRNLGGSIGIAVLSTLLTWREQLHSERIGEAISLYAPQTQERLNQLTQFFTSRGADLASAQEQAIKALDTIVRREAYTMGYNDCFFFIGAALILCSAVVVFLKRPKLGAGGGGAH</sequence>
<comment type="subcellular location">
    <subcellularLocation>
        <location evidence="1">Cell membrane</location>
        <topology evidence="1">Multi-pass membrane protein</topology>
    </subcellularLocation>
</comment>
<dbReference type="eggNOG" id="COG2814">
    <property type="taxonomic scope" value="Bacteria"/>
</dbReference>
<feature type="transmembrane region" description="Helical" evidence="8">
    <location>
        <begin position="500"/>
        <end position="518"/>
    </location>
</feature>
<feature type="transmembrane region" description="Helical" evidence="8">
    <location>
        <begin position="92"/>
        <end position="111"/>
    </location>
</feature>
<dbReference type="InterPro" id="IPR036259">
    <property type="entry name" value="MFS_trans_sf"/>
</dbReference>
<dbReference type="OrthoDB" id="9816041at2"/>
<accession>U5QSK6</accession>
<feature type="transmembrane region" description="Helical" evidence="8">
    <location>
        <begin position="63"/>
        <end position="85"/>
    </location>
</feature>
<evidence type="ECO:0000256" key="8">
    <source>
        <dbReference type="SAM" id="Phobius"/>
    </source>
</evidence>
<dbReference type="SUPFAM" id="SSF103473">
    <property type="entry name" value="MFS general substrate transporter"/>
    <property type="match status" value="1"/>
</dbReference>